<organism evidence="3 4">
    <name type="scientific">Aeromonas veronii</name>
    <dbReference type="NCBI Taxonomy" id="654"/>
    <lineage>
        <taxon>Bacteria</taxon>
        <taxon>Pseudomonadati</taxon>
        <taxon>Pseudomonadota</taxon>
        <taxon>Gammaproteobacteria</taxon>
        <taxon>Aeromonadales</taxon>
        <taxon>Aeromonadaceae</taxon>
        <taxon>Aeromonas</taxon>
    </lineage>
</organism>
<dbReference type="PROSITE" id="PS50878">
    <property type="entry name" value="RT_POL"/>
    <property type="match status" value="1"/>
</dbReference>
<accession>A0ABY3MHV1</accession>
<dbReference type="InterPro" id="IPR051083">
    <property type="entry name" value="GrpII_Intron_Splice-Mob/Def"/>
</dbReference>
<dbReference type="PANTHER" id="PTHR34047:SF8">
    <property type="entry name" value="PROTEIN YKFC"/>
    <property type="match status" value="1"/>
</dbReference>
<dbReference type="Proteomes" id="UP000323129">
    <property type="component" value="Unassembled WGS sequence"/>
</dbReference>
<feature type="domain" description="Reverse transcriptase" evidence="2">
    <location>
        <begin position="50"/>
        <end position="274"/>
    </location>
</feature>
<evidence type="ECO:0000256" key="1">
    <source>
        <dbReference type="ARBA" id="ARBA00034120"/>
    </source>
</evidence>
<dbReference type="PANTHER" id="PTHR34047">
    <property type="entry name" value="NUCLEAR INTRON MATURASE 1, MITOCHONDRIAL-RELATED"/>
    <property type="match status" value="1"/>
</dbReference>
<reference evidence="3 4" key="1">
    <citation type="submission" date="2017-08" db="EMBL/GenBank/DDBJ databases">
        <title>Aeromonas veronii bv sobria strain NS22 whole genome sequencing.</title>
        <authorList>
            <person name="Katharios P."/>
            <person name="Ha V.Q."/>
            <person name="Smyrli M."/>
        </authorList>
    </citation>
    <scope>NUCLEOTIDE SEQUENCE [LARGE SCALE GENOMIC DNA]</scope>
    <source>
        <strain evidence="3 4">NS22</strain>
    </source>
</reference>
<dbReference type="SUPFAM" id="SSF56672">
    <property type="entry name" value="DNA/RNA polymerases"/>
    <property type="match status" value="1"/>
</dbReference>
<dbReference type="Pfam" id="PF00078">
    <property type="entry name" value="RVT_1"/>
    <property type="match status" value="1"/>
</dbReference>
<sequence length="443" mass="51377">MKSKSFESFFEIERLEKCYSEKIAKSMSSGIDNVTHEIFSQTLDRELTTINRKVLNDKYRFTNYKLKLISKGRGKIPREISIPTIRDRITLRCLCDYLLDTYKESITQALPQQMIKDVISTIDDFDMFIKLDVKDFYPSIRHDILSSILETNIPKSACRLIMAAVSTPTVSCAGGASTPSFIGVPQGTSISNILAYIYLFDTDKKYHYQETCKYFRYVDDILVLCQHSDSHNIADSLKSDFVDLGLNTHEITTSSEKSKIGSTTEKLSYLGYELSYKNHKRIISSRKSSVDNLKNSLASIFTSYKYAKDKRIEYLNWRLHLRITGCIYEKQCKGWLFFFSEMNDFSQLYILDNYVKKLIARYKVPASPPSFSKAIHEIKHNRYESKTIMNYDLFDVKDMRKFLIEVFGIKNIAAARDSDIEALFHKKMRRETTDLLVDIQSFS</sequence>
<evidence type="ECO:0000313" key="3">
    <source>
        <dbReference type="EMBL" id="TYD41856.1"/>
    </source>
</evidence>
<dbReference type="CDD" id="cd01646">
    <property type="entry name" value="RT_Bac_retron_I"/>
    <property type="match status" value="1"/>
</dbReference>
<gene>
    <name evidence="3" type="ORF">CJF24_17520</name>
</gene>
<protein>
    <recommendedName>
        <fullName evidence="2">Reverse transcriptase domain-containing protein</fullName>
    </recommendedName>
</protein>
<evidence type="ECO:0000313" key="4">
    <source>
        <dbReference type="Proteomes" id="UP000323129"/>
    </source>
</evidence>
<proteinExistence type="inferred from homology"/>
<comment type="caution">
    <text evidence="3">The sequence shown here is derived from an EMBL/GenBank/DDBJ whole genome shotgun (WGS) entry which is preliminary data.</text>
</comment>
<dbReference type="InterPro" id="IPR043502">
    <property type="entry name" value="DNA/RNA_pol_sf"/>
</dbReference>
<dbReference type="RefSeq" id="WP_115545178.1">
    <property type="nucleotide sequence ID" value="NZ_NMUR01000094.1"/>
</dbReference>
<keyword evidence="4" id="KW-1185">Reference proteome</keyword>
<dbReference type="EMBL" id="NQMC01000062">
    <property type="protein sequence ID" value="TYD41856.1"/>
    <property type="molecule type" value="Genomic_DNA"/>
</dbReference>
<dbReference type="InterPro" id="IPR000477">
    <property type="entry name" value="RT_dom"/>
</dbReference>
<name>A0ABY3MHV1_AERVE</name>
<comment type="similarity">
    <text evidence="1">Belongs to the bacterial reverse transcriptase family.</text>
</comment>
<evidence type="ECO:0000259" key="2">
    <source>
        <dbReference type="PROSITE" id="PS50878"/>
    </source>
</evidence>